<dbReference type="EMBL" id="FNED01000016">
    <property type="protein sequence ID" value="SDJ36782.1"/>
    <property type="molecule type" value="Genomic_DNA"/>
</dbReference>
<proteinExistence type="predicted"/>
<evidence type="ECO:0000313" key="3">
    <source>
        <dbReference type="Proteomes" id="UP000182836"/>
    </source>
</evidence>
<protein>
    <submittedName>
        <fullName evidence="2">Methyltransferase domain-containing protein</fullName>
    </submittedName>
</protein>
<dbReference type="CDD" id="cd02440">
    <property type="entry name" value="AdoMet_MTases"/>
    <property type="match status" value="1"/>
</dbReference>
<dbReference type="SUPFAM" id="SSF53335">
    <property type="entry name" value="S-adenosyl-L-methionine-dependent methyltransferases"/>
    <property type="match status" value="1"/>
</dbReference>
<organism evidence="2 3">
    <name type="scientific">Aneurinibacillus migulanus</name>
    <name type="common">Bacillus migulanus</name>
    <dbReference type="NCBI Taxonomy" id="47500"/>
    <lineage>
        <taxon>Bacteria</taxon>
        <taxon>Bacillati</taxon>
        <taxon>Bacillota</taxon>
        <taxon>Bacilli</taxon>
        <taxon>Bacillales</taxon>
        <taxon>Paenibacillaceae</taxon>
        <taxon>Aneurinibacillus group</taxon>
        <taxon>Aneurinibacillus</taxon>
    </lineage>
</organism>
<keyword evidence="2" id="KW-0489">Methyltransferase</keyword>
<dbReference type="Pfam" id="PF08241">
    <property type="entry name" value="Methyltransf_11"/>
    <property type="match status" value="1"/>
</dbReference>
<dbReference type="Gene3D" id="3.40.50.150">
    <property type="entry name" value="Vaccinia Virus protein VP39"/>
    <property type="match status" value="1"/>
</dbReference>
<gene>
    <name evidence="2" type="ORF">SAMN04487909_11695</name>
</gene>
<feature type="domain" description="Methyltransferase type 11" evidence="1">
    <location>
        <begin position="54"/>
        <end position="149"/>
    </location>
</feature>
<dbReference type="AlphaFoldDB" id="A0A1G8T5G1"/>
<dbReference type="GO" id="GO:0008757">
    <property type="term" value="F:S-adenosylmethionine-dependent methyltransferase activity"/>
    <property type="evidence" value="ECO:0007669"/>
    <property type="project" value="InterPro"/>
</dbReference>
<accession>A0A1G8T5G1</accession>
<evidence type="ECO:0000313" key="2">
    <source>
        <dbReference type="EMBL" id="SDJ36782.1"/>
    </source>
</evidence>
<dbReference type="InterPro" id="IPR013216">
    <property type="entry name" value="Methyltransf_11"/>
</dbReference>
<dbReference type="PANTHER" id="PTHR43861:SF1">
    <property type="entry name" value="TRANS-ACONITATE 2-METHYLTRANSFERASE"/>
    <property type="match status" value="1"/>
</dbReference>
<dbReference type="PANTHER" id="PTHR43861">
    <property type="entry name" value="TRANS-ACONITATE 2-METHYLTRANSFERASE-RELATED"/>
    <property type="match status" value="1"/>
</dbReference>
<dbReference type="InterPro" id="IPR029063">
    <property type="entry name" value="SAM-dependent_MTases_sf"/>
</dbReference>
<sequence length="172" mass="19617">MKKQMTTDEAIKRWDLHAEAFTASYDEYGDINREVLLNPAIFSLFERLKGAAILDAGCGEGYLSRILAKRGASVTSVDYSKKMLEIAKRKTPSKFDIRFHHGNCEKLDFLSNCTFDMIVSNMVIQDLAEYEAALSEMYRLLKEGGYFIFSILHPCFVTPKSGWVRNSETETF</sequence>
<reference evidence="2 3" key="1">
    <citation type="submission" date="2016-10" db="EMBL/GenBank/DDBJ databases">
        <authorList>
            <person name="de Groot N.N."/>
        </authorList>
    </citation>
    <scope>NUCLEOTIDE SEQUENCE [LARGE SCALE GENOMIC DNA]</scope>
    <source>
        <strain evidence="2 3">DSM 2895</strain>
    </source>
</reference>
<dbReference type="Proteomes" id="UP000182836">
    <property type="component" value="Unassembled WGS sequence"/>
</dbReference>
<evidence type="ECO:0000259" key="1">
    <source>
        <dbReference type="Pfam" id="PF08241"/>
    </source>
</evidence>
<dbReference type="GO" id="GO:0032259">
    <property type="term" value="P:methylation"/>
    <property type="evidence" value="ECO:0007669"/>
    <property type="project" value="UniProtKB-KW"/>
</dbReference>
<keyword evidence="2" id="KW-0808">Transferase</keyword>
<name>A0A1G8T5G1_ANEMI</name>